<comment type="caution">
    <text evidence="1">The sequence shown here is derived from an EMBL/GenBank/DDBJ whole genome shotgun (WGS) entry which is preliminary data.</text>
</comment>
<sequence>MNKIERIVQASLFTRDYAAWALQQAADLRAGAWGNLDRDNLAEEVESLGRSERNEIESRLVVLLAHLLKWKFQPEKRSGSWEGTILEQRTRISRRLAESPSLKNFPSEILAEEYEIARLNAAGETSLDRATFPSTCPFTLAQILDKSFLP</sequence>
<dbReference type="EMBL" id="JAMXQS010000003">
    <property type="protein sequence ID" value="MCO6049368.1"/>
    <property type="molecule type" value="Genomic_DNA"/>
</dbReference>
<dbReference type="RefSeq" id="WP_252817135.1">
    <property type="nucleotide sequence ID" value="NZ_JAMXQS010000003.1"/>
</dbReference>
<accession>A0ABT1C3F6</accession>
<protein>
    <submittedName>
        <fullName evidence="1">DUF29 domain-containing protein</fullName>
    </submittedName>
</protein>
<evidence type="ECO:0000313" key="1">
    <source>
        <dbReference type="EMBL" id="MCO6049368.1"/>
    </source>
</evidence>
<proteinExistence type="predicted"/>
<dbReference type="Proteomes" id="UP001205906">
    <property type="component" value="Unassembled WGS sequence"/>
</dbReference>
<keyword evidence="2" id="KW-1185">Reference proteome</keyword>
<gene>
    <name evidence="1" type="ORF">NGM99_06145</name>
</gene>
<evidence type="ECO:0000313" key="2">
    <source>
        <dbReference type="Proteomes" id="UP001205906"/>
    </source>
</evidence>
<dbReference type="Gene3D" id="1.20.1220.20">
    <property type="entry name" value="Uncharcterised protein PF01724"/>
    <property type="match status" value="1"/>
</dbReference>
<name>A0ABT1C3F6_9HYPH</name>
<dbReference type="InterPro" id="IPR002636">
    <property type="entry name" value="DUF29"/>
</dbReference>
<organism evidence="1 2">
    <name type="scientific">Mesorhizobium liriopis</name>
    <dbReference type="NCBI Taxonomy" id="2953882"/>
    <lineage>
        <taxon>Bacteria</taxon>
        <taxon>Pseudomonadati</taxon>
        <taxon>Pseudomonadota</taxon>
        <taxon>Alphaproteobacteria</taxon>
        <taxon>Hyphomicrobiales</taxon>
        <taxon>Phyllobacteriaceae</taxon>
        <taxon>Mesorhizobium</taxon>
    </lineage>
</organism>
<reference evidence="1 2" key="1">
    <citation type="submission" date="2022-06" db="EMBL/GenBank/DDBJ databases">
        <title>Mesorhizobium sp. strain RP14 Genome sequencing and assembly.</title>
        <authorList>
            <person name="Kim I."/>
        </authorList>
    </citation>
    <scope>NUCLEOTIDE SEQUENCE [LARGE SCALE GENOMIC DNA]</scope>
    <source>
        <strain evidence="2">RP14(2022)</strain>
    </source>
</reference>
<dbReference type="PANTHER" id="PTHR34235">
    <property type="entry name" value="SLR1203 PROTEIN-RELATED"/>
    <property type="match status" value="1"/>
</dbReference>
<dbReference type="Pfam" id="PF01724">
    <property type="entry name" value="DUF29"/>
    <property type="match status" value="1"/>
</dbReference>